<evidence type="ECO:0000256" key="6">
    <source>
        <dbReference type="ARBA" id="ARBA00022989"/>
    </source>
</evidence>
<protein>
    <recommendedName>
        <fullName evidence="12">Mitochondrial distribution and morphology protein 31</fullName>
    </recommendedName>
</protein>
<dbReference type="AlphaFoldDB" id="A0A2T9YW03"/>
<evidence type="ECO:0000313" key="11">
    <source>
        <dbReference type="Proteomes" id="UP000245383"/>
    </source>
</evidence>
<comment type="subcellular location">
    <subcellularLocation>
        <location evidence="1">Mitochondrion inner membrane</location>
    </subcellularLocation>
</comment>
<evidence type="ECO:0000256" key="3">
    <source>
        <dbReference type="ARBA" id="ARBA00022692"/>
    </source>
</evidence>
<dbReference type="GO" id="GO:0000001">
    <property type="term" value="P:mitochondrion inheritance"/>
    <property type="evidence" value="ECO:0007669"/>
    <property type="project" value="InterPro"/>
</dbReference>
<keyword evidence="8" id="KW-0472">Membrane</keyword>
<dbReference type="OrthoDB" id="17678at2759"/>
<reference evidence="10 11" key="1">
    <citation type="journal article" date="2018" name="MBio">
        <title>Comparative Genomics Reveals the Core Gene Toolbox for the Fungus-Insect Symbiosis.</title>
        <authorList>
            <person name="Wang Y."/>
            <person name="Stata M."/>
            <person name="Wang W."/>
            <person name="Stajich J.E."/>
            <person name="White M.M."/>
            <person name="Moncalvo J.M."/>
        </authorList>
    </citation>
    <scope>NUCLEOTIDE SEQUENCE [LARGE SCALE GENOMIC DNA]</scope>
    <source>
        <strain evidence="10 11">SWE-8-4</strain>
    </source>
</reference>
<comment type="caution">
    <text evidence="10">The sequence shown here is derived from an EMBL/GenBank/DDBJ whole genome shotgun (WGS) entry which is preliminary data.</text>
</comment>
<gene>
    <name evidence="10" type="ORF">BB561_001132</name>
</gene>
<dbReference type="EMBL" id="MBFR01000030">
    <property type="protein sequence ID" value="PVU96530.1"/>
    <property type="molecule type" value="Genomic_DNA"/>
</dbReference>
<keyword evidence="7" id="KW-0496">Mitochondrion</keyword>
<keyword evidence="11" id="KW-1185">Reference proteome</keyword>
<proteinExistence type="inferred from homology"/>
<sequence>MLPFAFQYIPVHLRPLLSIQALSLTPKLKYYNFSKIISFSSYSNFTNISKIQTAHVKLSTCHNIHKPQFYLPLFNKKCSSCSFNPKIPYNTPNSTFFTNLLVKKLSKKFSKLILFDFRCFFTNWFLKKPLLLNHDNIKNFFTAQFQINRPFLYYASHFTRNFDVKDNYSFKKYSKKKSLEYKLAGVFLFLASVDVLPSNEVILLQATESMVVNYKPPCLIQNSSCTAHTRKNINSLSQVNSHTNLINRNQSRFYSIVSPGKKSASDDKKIHDHAKLKSPANTFETFETDGHKKNSIVKYSKNSITVFKEDYFRYKLSKPKIQNKNTAKVIAKATKSILLAETDGRFKRLLVHIQFIFRGGSAGRPWTIDEFFALGSWLLMSNVLWILVGTTTFVSVVLFILNNLNFQPTVSSLVGTWISRATGISFTIKSAILPKWGNGRITLKNIKVECGPEHAIFKEIEEKGLISQESDLNFTYYMLFVDEVDIELSLVRWIDGKGLVKSCNVKGVRGVIDQRHLKYDDSKQYIPANERALHRPGYFDFDFVEVEDIMFTILYPNFRPVPVAIHYGTIGKLRQQWFFYDIMNAVSIVGMYDNSLFTIRKIRQLQHDISDLSFSNSKNNYETNLGHELNPNHYNLKNSLRINGRPYYSLDSNLENTKSNNLHSATHVKIDNLDISHLNYGVDGPIGWITSGRVDIDSTLLFPNQTNFNASDVIEKLFTDLSESIDVVVLPSQTDLMYPEQSDSFIIKFLYNSGLFKTKPVQKIKQKIMNNFDNESNRRLKLQRERTLQWVSDYNNVPENNIANTTNLGKNKLSANQTNLENSQKDTDAQGKKSFNDFANYLQSSRYVLVDLNVEFNNLRASVPLTTPHLSYLNSTLLVRPIVAYMNRHRVNIPIKCKIKLDVGDFDGSWNAYDSGVVDLISEGMGRAFAQLIKDENERSRRLKLIGMWSVSTIAKQSVTLLENIFSLQNFR</sequence>
<dbReference type="InterPro" id="IPR012571">
    <property type="entry name" value="Mdm31/Mdm32"/>
</dbReference>
<evidence type="ECO:0000256" key="1">
    <source>
        <dbReference type="ARBA" id="ARBA00004273"/>
    </source>
</evidence>
<evidence type="ECO:0000256" key="5">
    <source>
        <dbReference type="ARBA" id="ARBA00022946"/>
    </source>
</evidence>
<keyword evidence="6" id="KW-1133">Transmembrane helix</keyword>
<comment type="similarity">
    <text evidence="2">Belongs to the MDM31/MDM32 family.</text>
</comment>
<keyword evidence="3" id="KW-0812">Transmembrane</keyword>
<comment type="function">
    <text evidence="9">Involved in the organization of the mitochondrial membranes and the global structure of the mitochondria. Also required for mitochondrial distribution and mobility as well as for the maintenance of mitochondrial DNA nucleoids structures.</text>
</comment>
<dbReference type="STRING" id="133385.A0A2T9YW03"/>
<evidence type="ECO:0000256" key="4">
    <source>
        <dbReference type="ARBA" id="ARBA00022792"/>
    </source>
</evidence>
<dbReference type="Proteomes" id="UP000245383">
    <property type="component" value="Unassembled WGS sequence"/>
</dbReference>
<name>A0A2T9YW03_9FUNG</name>
<dbReference type="Pfam" id="PF08118">
    <property type="entry name" value="MDM31_MDM32"/>
    <property type="match status" value="1"/>
</dbReference>
<dbReference type="PANTHER" id="PTHR31068">
    <property type="entry name" value="MITOCHONDRIAL DISTRIBUTION AND MORPHOLOGY PROTEIN 31"/>
    <property type="match status" value="1"/>
</dbReference>
<evidence type="ECO:0000256" key="2">
    <source>
        <dbReference type="ARBA" id="ARBA00005687"/>
    </source>
</evidence>
<evidence type="ECO:0000256" key="7">
    <source>
        <dbReference type="ARBA" id="ARBA00023128"/>
    </source>
</evidence>
<keyword evidence="5" id="KW-0809">Transit peptide</keyword>
<dbReference type="GO" id="GO:0007005">
    <property type="term" value="P:mitochondrion organization"/>
    <property type="evidence" value="ECO:0007669"/>
    <property type="project" value="InterPro"/>
</dbReference>
<organism evidence="10 11">
    <name type="scientific">Smittium simulii</name>
    <dbReference type="NCBI Taxonomy" id="133385"/>
    <lineage>
        <taxon>Eukaryota</taxon>
        <taxon>Fungi</taxon>
        <taxon>Fungi incertae sedis</taxon>
        <taxon>Zoopagomycota</taxon>
        <taxon>Kickxellomycotina</taxon>
        <taxon>Harpellomycetes</taxon>
        <taxon>Harpellales</taxon>
        <taxon>Legeriomycetaceae</taxon>
        <taxon>Smittium</taxon>
    </lineage>
</organism>
<evidence type="ECO:0008006" key="12">
    <source>
        <dbReference type="Google" id="ProtNLM"/>
    </source>
</evidence>
<evidence type="ECO:0000256" key="8">
    <source>
        <dbReference type="ARBA" id="ARBA00023136"/>
    </source>
</evidence>
<dbReference type="GO" id="GO:0005743">
    <property type="term" value="C:mitochondrial inner membrane"/>
    <property type="evidence" value="ECO:0007669"/>
    <property type="project" value="UniProtKB-SubCell"/>
</dbReference>
<accession>A0A2T9YW03</accession>
<dbReference type="PANTHER" id="PTHR31068:SF0">
    <property type="entry name" value="MITOCHONDRIAL DISTRIBUTION AND MORPHOLOGY PROTEIN 31"/>
    <property type="match status" value="1"/>
</dbReference>
<evidence type="ECO:0000256" key="9">
    <source>
        <dbReference type="ARBA" id="ARBA00025191"/>
    </source>
</evidence>
<keyword evidence="4" id="KW-0999">Mitochondrion inner membrane</keyword>
<evidence type="ECO:0000313" key="10">
    <source>
        <dbReference type="EMBL" id="PVU96530.1"/>
    </source>
</evidence>